<dbReference type="Gene3D" id="3.40.47.10">
    <property type="match status" value="2"/>
</dbReference>
<evidence type="ECO:0000313" key="6">
    <source>
        <dbReference type="Proteomes" id="UP000253606"/>
    </source>
</evidence>
<evidence type="ECO:0000259" key="3">
    <source>
        <dbReference type="Pfam" id="PF08541"/>
    </source>
</evidence>
<dbReference type="InterPro" id="IPR016039">
    <property type="entry name" value="Thiolase-like"/>
</dbReference>
<dbReference type="Proteomes" id="UP000253606">
    <property type="component" value="Chromosome"/>
</dbReference>
<dbReference type="InterPro" id="IPR013751">
    <property type="entry name" value="ACP_syn_III_N"/>
</dbReference>
<evidence type="ECO:0000256" key="2">
    <source>
        <dbReference type="ARBA" id="ARBA00023315"/>
    </source>
</evidence>
<sequence length="338" mass="36290">MTPPLDARLHVVSLGHFHPRGIIDNEFLESLDIGADAKWIAERVGIRSRRTVLPLDYIRTTKNCDLRAADEAAEFTNAETGAEAARMAMARVGLRPEDVGMIISGGCSPRYSTPAEACTIAAELGIECPAFDVSSACSTFVAQIHMLKNMRPEALPEYILLVTAENTTRKVDYGDRKTAVLWGDGSTAAIVSTRIPGRLSVIKTSLQSDPSGWDKVTIPTGGFFKQDGPAVQSFAIRKSVLVIDELCSRSDERIELAGFVGHQANLLMLKAVCRKAGIPERHHLFNVDRYGNCGASGALSVLSELWGDLPVGLICVALVGSGLTWGGMLFDAGPPPSP</sequence>
<dbReference type="GO" id="GO:0004315">
    <property type="term" value="F:3-oxoacyl-[acyl-carrier-protein] synthase activity"/>
    <property type="evidence" value="ECO:0007669"/>
    <property type="project" value="InterPro"/>
</dbReference>
<reference evidence="5 6" key="1">
    <citation type="journal article" date="2018" name="Front. Microbiol.">
        <title>Hydrolytic Capabilities as a Key to Environmental Success: Chitinolytic and Cellulolytic Acidobacteria From Acidic Sub-arctic Soils and Boreal Peatlands.</title>
        <authorList>
            <person name="Belova S.E."/>
            <person name="Ravin N.V."/>
            <person name="Pankratov T.A."/>
            <person name="Rakitin A.L."/>
            <person name="Ivanova A.A."/>
            <person name="Beletsky A.V."/>
            <person name="Mardanov A.V."/>
            <person name="Sinninghe Damste J.S."/>
            <person name="Dedysh S.N."/>
        </authorList>
    </citation>
    <scope>NUCLEOTIDE SEQUENCE [LARGE SCALE GENOMIC DNA]</scope>
    <source>
        <strain evidence="5 6">SBC82</strain>
    </source>
</reference>
<dbReference type="GO" id="GO:0044550">
    <property type="term" value="P:secondary metabolite biosynthetic process"/>
    <property type="evidence" value="ECO:0007669"/>
    <property type="project" value="TreeGrafter"/>
</dbReference>
<dbReference type="OrthoDB" id="1704808at2"/>
<dbReference type="Pfam" id="PF08545">
    <property type="entry name" value="ACP_syn_III"/>
    <property type="match status" value="1"/>
</dbReference>
<proteinExistence type="predicted"/>
<dbReference type="InterPro" id="IPR013747">
    <property type="entry name" value="ACP_syn_III_C"/>
</dbReference>
<dbReference type="AlphaFoldDB" id="A0A2Z5FV33"/>
<keyword evidence="1" id="KW-0808">Transferase</keyword>
<dbReference type="PANTHER" id="PTHR34069">
    <property type="entry name" value="3-OXOACYL-[ACYL-CARRIER-PROTEIN] SYNTHASE 3"/>
    <property type="match status" value="1"/>
</dbReference>
<gene>
    <name evidence="5" type="ORF">ACPOL_1401</name>
</gene>
<dbReference type="EMBL" id="CP030840">
    <property type="protein sequence ID" value="AXC10749.1"/>
    <property type="molecule type" value="Genomic_DNA"/>
</dbReference>
<accession>A0A2Z5FV33</accession>
<name>A0A2Z5FV33_9BACT</name>
<dbReference type="Pfam" id="PF08541">
    <property type="entry name" value="ACP_syn_III_C"/>
    <property type="match status" value="1"/>
</dbReference>
<evidence type="ECO:0000313" key="5">
    <source>
        <dbReference type="EMBL" id="AXC10749.1"/>
    </source>
</evidence>
<organism evidence="5 6">
    <name type="scientific">Acidisarcina polymorpha</name>
    <dbReference type="NCBI Taxonomy" id="2211140"/>
    <lineage>
        <taxon>Bacteria</taxon>
        <taxon>Pseudomonadati</taxon>
        <taxon>Acidobacteriota</taxon>
        <taxon>Terriglobia</taxon>
        <taxon>Terriglobales</taxon>
        <taxon>Acidobacteriaceae</taxon>
        <taxon>Acidisarcina</taxon>
    </lineage>
</organism>
<dbReference type="SUPFAM" id="SSF53901">
    <property type="entry name" value="Thiolase-like"/>
    <property type="match status" value="2"/>
</dbReference>
<keyword evidence="6" id="KW-1185">Reference proteome</keyword>
<protein>
    <submittedName>
        <fullName evidence="5">3-oxoacyl-[acyl-carrier-protein] synthase, KASIII</fullName>
    </submittedName>
</protein>
<dbReference type="KEGG" id="abas:ACPOL_1401"/>
<dbReference type="CDD" id="cd00830">
    <property type="entry name" value="KAS_III"/>
    <property type="match status" value="1"/>
</dbReference>
<dbReference type="PANTHER" id="PTHR34069:SF2">
    <property type="entry name" value="BETA-KETOACYL-[ACYL-CARRIER-PROTEIN] SYNTHASE III"/>
    <property type="match status" value="1"/>
</dbReference>
<evidence type="ECO:0000259" key="4">
    <source>
        <dbReference type="Pfam" id="PF08545"/>
    </source>
</evidence>
<feature type="domain" description="Beta-ketoacyl-[acyl-carrier-protein] synthase III C-terminal" evidence="3">
    <location>
        <begin position="256"/>
        <end position="330"/>
    </location>
</feature>
<feature type="domain" description="Beta-ketoacyl-[acyl-carrier-protein] synthase III N-terminal" evidence="4">
    <location>
        <begin position="131"/>
        <end position="210"/>
    </location>
</feature>
<keyword evidence="2" id="KW-0012">Acyltransferase</keyword>
<evidence type="ECO:0000256" key="1">
    <source>
        <dbReference type="ARBA" id="ARBA00022679"/>
    </source>
</evidence>
<dbReference type="GO" id="GO:0006633">
    <property type="term" value="P:fatty acid biosynthetic process"/>
    <property type="evidence" value="ECO:0007669"/>
    <property type="project" value="InterPro"/>
</dbReference>